<dbReference type="RefSeq" id="WP_347704009.1">
    <property type="nucleotide sequence ID" value="NZ_JBDPZD010000002.1"/>
</dbReference>
<proteinExistence type="predicted"/>
<gene>
    <name evidence="2" type="ORF">ABDJ85_06760</name>
</gene>
<protein>
    <submittedName>
        <fullName evidence="2">Uncharacterized protein</fullName>
    </submittedName>
</protein>
<feature type="chain" id="PRO_5045492375" evidence="1">
    <location>
        <begin position="22"/>
        <end position="76"/>
    </location>
</feature>
<keyword evidence="1" id="KW-0732">Signal</keyword>
<sequence length="76" mass="7866">MSQVARCIAITALFVTSAAMAAEPVVQASQVVAAVTQQAAPAGKRTAKRPQAVRTASPAKVAAATPEADFTLHWYN</sequence>
<evidence type="ECO:0000313" key="2">
    <source>
        <dbReference type="EMBL" id="MEO3691166.1"/>
    </source>
</evidence>
<accession>A0ABV0G0A5</accession>
<dbReference type="EMBL" id="JBDPZD010000002">
    <property type="protein sequence ID" value="MEO3691166.1"/>
    <property type="molecule type" value="Genomic_DNA"/>
</dbReference>
<evidence type="ECO:0000313" key="3">
    <source>
        <dbReference type="Proteomes" id="UP001495147"/>
    </source>
</evidence>
<comment type="caution">
    <text evidence="2">The sequence shown here is derived from an EMBL/GenBank/DDBJ whole genome shotgun (WGS) entry which is preliminary data.</text>
</comment>
<reference evidence="2 3" key="1">
    <citation type="submission" date="2024-05" db="EMBL/GenBank/DDBJ databases">
        <title>Roseateles sp. DJS-2-20 16S ribosomal RNA gene Genome sequencing and assembly.</title>
        <authorList>
            <person name="Woo H."/>
        </authorList>
    </citation>
    <scope>NUCLEOTIDE SEQUENCE [LARGE SCALE GENOMIC DNA]</scope>
    <source>
        <strain evidence="2 3">DJS-2-20</strain>
    </source>
</reference>
<name>A0ABV0G0A5_9BURK</name>
<evidence type="ECO:0000256" key="1">
    <source>
        <dbReference type="SAM" id="SignalP"/>
    </source>
</evidence>
<dbReference type="Proteomes" id="UP001495147">
    <property type="component" value="Unassembled WGS sequence"/>
</dbReference>
<organism evidence="2 3">
    <name type="scientific">Roseateles paludis</name>
    <dbReference type="NCBI Taxonomy" id="3145238"/>
    <lineage>
        <taxon>Bacteria</taxon>
        <taxon>Pseudomonadati</taxon>
        <taxon>Pseudomonadota</taxon>
        <taxon>Betaproteobacteria</taxon>
        <taxon>Burkholderiales</taxon>
        <taxon>Sphaerotilaceae</taxon>
        <taxon>Roseateles</taxon>
    </lineage>
</organism>
<keyword evidence="3" id="KW-1185">Reference proteome</keyword>
<feature type="signal peptide" evidence="1">
    <location>
        <begin position="1"/>
        <end position="21"/>
    </location>
</feature>